<accession>A0A830HAR0</accession>
<dbReference type="FunFam" id="3.40.1110.10:FF:000005">
    <property type="entry name" value="Plasma membrane ATPase"/>
    <property type="match status" value="1"/>
</dbReference>
<dbReference type="NCBIfam" id="TIGR01494">
    <property type="entry name" value="ATPase_P-type"/>
    <property type="match status" value="2"/>
</dbReference>
<dbReference type="Pfam" id="PF00690">
    <property type="entry name" value="Cation_ATPase_N"/>
    <property type="match status" value="1"/>
</dbReference>
<dbReference type="InterPro" id="IPR023299">
    <property type="entry name" value="ATPase_P-typ_cyto_dom_N"/>
</dbReference>
<dbReference type="InterPro" id="IPR008250">
    <property type="entry name" value="ATPase_P-typ_transduc_dom_A_sf"/>
</dbReference>
<evidence type="ECO:0000256" key="3">
    <source>
        <dbReference type="ARBA" id="ARBA00008804"/>
    </source>
</evidence>
<evidence type="ECO:0000256" key="16">
    <source>
        <dbReference type="RuleBase" id="RU362083"/>
    </source>
</evidence>
<dbReference type="Gene3D" id="1.20.1110.10">
    <property type="entry name" value="Calcium-transporting ATPase, transmembrane domain"/>
    <property type="match status" value="1"/>
</dbReference>
<evidence type="ECO:0000256" key="6">
    <source>
        <dbReference type="ARBA" id="ARBA00022692"/>
    </source>
</evidence>
<keyword evidence="16" id="KW-0375">Hydrogen ion transport</keyword>
<proteinExistence type="inferred from homology"/>
<feature type="transmembrane region" description="Helical" evidence="16">
    <location>
        <begin position="247"/>
        <end position="271"/>
    </location>
</feature>
<keyword evidence="19" id="KW-1185">Reference proteome</keyword>
<keyword evidence="11 16" id="KW-1278">Translocase</keyword>
<dbReference type="GO" id="GO:0005886">
    <property type="term" value="C:plasma membrane"/>
    <property type="evidence" value="ECO:0007669"/>
    <property type="project" value="UniProtKB-SubCell"/>
</dbReference>
<dbReference type="InterPro" id="IPR004014">
    <property type="entry name" value="ATPase_P-typ_cation-transptr_N"/>
</dbReference>
<dbReference type="SUPFAM" id="SSF56784">
    <property type="entry name" value="HAD-like"/>
    <property type="match status" value="1"/>
</dbReference>
<evidence type="ECO:0000256" key="8">
    <source>
        <dbReference type="ARBA" id="ARBA00022741"/>
    </source>
</evidence>
<organism evidence="18 19">
    <name type="scientific">Pycnococcus provasolii</name>
    <dbReference type="NCBI Taxonomy" id="41880"/>
    <lineage>
        <taxon>Eukaryota</taxon>
        <taxon>Viridiplantae</taxon>
        <taxon>Chlorophyta</taxon>
        <taxon>Pseudoscourfieldiophyceae</taxon>
        <taxon>Pseudoscourfieldiales</taxon>
        <taxon>Pycnococcaceae</taxon>
        <taxon>Pycnococcus</taxon>
    </lineage>
</organism>
<gene>
    <name evidence="18" type="ORF">PPROV_000249700</name>
</gene>
<evidence type="ECO:0000259" key="17">
    <source>
        <dbReference type="SMART" id="SM00831"/>
    </source>
</evidence>
<dbReference type="SMART" id="SM00831">
    <property type="entry name" value="Cation_ATPase_N"/>
    <property type="match status" value="1"/>
</dbReference>
<protein>
    <recommendedName>
        <fullName evidence="15 16">Plasma membrane ATPase</fullName>
        <ecNumber evidence="4 16">7.1.2.1</ecNumber>
    </recommendedName>
</protein>
<keyword evidence="13 16" id="KW-0472">Membrane</keyword>
<keyword evidence="16" id="KW-0813">Transport</keyword>
<keyword evidence="8 16" id="KW-0547">Nucleotide-binding</keyword>
<dbReference type="GO" id="GO:0046872">
    <property type="term" value="F:metal ion binding"/>
    <property type="evidence" value="ECO:0007669"/>
    <property type="project" value="UniProtKB-KW"/>
</dbReference>
<dbReference type="Gene3D" id="2.70.150.10">
    <property type="entry name" value="Calcium-transporting ATPase, cytoplasmic transduction domain A"/>
    <property type="match status" value="1"/>
</dbReference>
<dbReference type="SUPFAM" id="SSF81665">
    <property type="entry name" value="Calcium ATPase, transmembrane domain M"/>
    <property type="match status" value="1"/>
</dbReference>
<dbReference type="Pfam" id="PF00702">
    <property type="entry name" value="Hydrolase"/>
    <property type="match status" value="1"/>
</dbReference>
<dbReference type="PRINTS" id="PR00119">
    <property type="entry name" value="CATATPASE"/>
</dbReference>
<dbReference type="AlphaFoldDB" id="A0A830HAR0"/>
<dbReference type="InterPro" id="IPR023214">
    <property type="entry name" value="HAD_sf"/>
</dbReference>
<reference evidence="18" key="1">
    <citation type="submission" date="2020-10" db="EMBL/GenBank/DDBJ databases">
        <title>Unveiling of a novel bifunctional photoreceptor, Dualchrome1, isolated from a cosmopolitan green alga.</title>
        <authorList>
            <person name="Suzuki S."/>
            <person name="Kawachi M."/>
        </authorList>
    </citation>
    <scope>NUCLEOTIDE SEQUENCE</scope>
    <source>
        <strain evidence="18">NIES 2893</strain>
    </source>
</reference>
<dbReference type="GO" id="GO:0008553">
    <property type="term" value="F:P-type proton-exporting transporter activity"/>
    <property type="evidence" value="ECO:0007669"/>
    <property type="project" value="UniProtKB-UniRule"/>
</dbReference>
<dbReference type="PROSITE" id="PS00154">
    <property type="entry name" value="ATPASE_E1_E2"/>
    <property type="match status" value="1"/>
</dbReference>
<dbReference type="FunFam" id="3.40.50.1000:FF:000211">
    <property type="entry name" value="Plasma membrane ATPase"/>
    <property type="match status" value="1"/>
</dbReference>
<dbReference type="SFLD" id="SFLDG00002">
    <property type="entry name" value="C1.7:_P-type_atpase_like"/>
    <property type="match status" value="1"/>
</dbReference>
<evidence type="ECO:0000256" key="7">
    <source>
        <dbReference type="ARBA" id="ARBA00022723"/>
    </source>
</evidence>
<keyword evidence="7" id="KW-0479">Metal-binding</keyword>
<evidence type="ECO:0000256" key="11">
    <source>
        <dbReference type="ARBA" id="ARBA00022967"/>
    </source>
</evidence>
<feature type="domain" description="Cation-transporting P-type ATPase N-terminal" evidence="17">
    <location>
        <begin position="25"/>
        <end position="100"/>
    </location>
</feature>
<feature type="transmembrane region" description="Helical" evidence="16">
    <location>
        <begin position="774"/>
        <end position="795"/>
    </location>
</feature>
<dbReference type="GO" id="GO:0120029">
    <property type="term" value="P:proton export across plasma membrane"/>
    <property type="evidence" value="ECO:0007669"/>
    <property type="project" value="UniProtKB-UniRule"/>
</dbReference>
<dbReference type="InterPro" id="IPR018303">
    <property type="entry name" value="ATPase_P-typ_P_site"/>
</dbReference>
<keyword evidence="5" id="KW-0597">Phosphoprotein</keyword>
<dbReference type="InterPro" id="IPR036412">
    <property type="entry name" value="HAD-like_sf"/>
</dbReference>
<dbReference type="CDD" id="cd02076">
    <property type="entry name" value="P-type_ATPase_H"/>
    <property type="match status" value="1"/>
</dbReference>
<name>A0A830HAR0_9CHLO</name>
<dbReference type="InterPro" id="IPR059000">
    <property type="entry name" value="ATPase_P-type_domA"/>
</dbReference>
<evidence type="ECO:0000256" key="12">
    <source>
        <dbReference type="ARBA" id="ARBA00022989"/>
    </source>
</evidence>
<dbReference type="PANTHER" id="PTHR42861">
    <property type="entry name" value="CALCIUM-TRANSPORTING ATPASE"/>
    <property type="match status" value="1"/>
</dbReference>
<feature type="transmembrane region" description="Helical" evidence="16">
    <location>
        <begin position="277"/>
        <end position="300"/>
    </location>
</feature>
<dbReference type="SUPFAM" id="SSF81653">
    <property type="entry name" value="Calcium ATPase, transduction domain A"/>
    <property type="match status" value="1"/>
</dbReference>
<keyword evidence="9 16" id="KW-0067">ATP-binding</keyword>
<comment type="caution">
    <text evidence="16">Lacks conserved residue(s) required for the propagation of feature annotation.</text>
</comment>
<evidence type="ECO:0000313" key="18">
    <source>
        <dbReference type="EMBL" id="GHP03742.1"/>
    </source>
</evidence>
<dbReference type="GO" id="GO:0005524">
    <property type="term" value="F:ATP binding"/>
    <property type="evidence" value="ECO:0007669"/>
    <property type="project" value="UniProtKB-UniRule"/>
</dbReference>
<evidence type="ECO:0000256" key="10">
    <source>
        <dbReference type="ARBA" id="ARBA00022842"/>
    </source>
</evidence>
<evidence type="ECO:0000256" key="13">
    <source>
        <dbReference type="ARBA" id="ARBA00023136"/>
    </source>
</evidence>
<evidence type="ECO:0000256" key="2">
    <source>
        <dbReference type="ARBA" id="ARBA00004141"/>
    </source>
</evidence>
<dbReference type="Pfam" id="PF00122">
    <property type="entry name" value="E1-E2_ATPase"/>
    <property type="match status" value="1"/>
</dbReference>
<feature type="transmembrane region" description="Helical" evidence="16">
    <location>
        <begin position="726"/>
        <end position="754"/>
    </location>
</feature>
<dbReference type="GO" id="GO:0016887">
    <property type="term" value="F:ATP hydrolysis activity"/>
    <property type="evidence" value="ECO:0007669"/>
    <property type="project" value="InterPro"/>
</dbReference>
<dbReference type="Proteomes" id="UP000660262">
    <property type="component" value="Unassembled WGS sequence"/>
</dbReference>
<comment type="function">
    <text evidence="1">The plasma membrane ATPase of plants and fungi is a hydrogen ion pump. The proton gradient it generates drives the active transport of nutrients by H(+)-symport. The resulting external acidification and/or internal alkinization may mediate growth responses.</text>
</comment>
<keyword evidence="10 16" id="KW-0460">Magnesium</keyword>
<evidence type="ECO:0000256" key="9">
    <source>
        <dbReference type="ARBA" id="ARBA00022840"/>
    </source>
</evidence>
<dbReference type="InterPro" id="IPR023298">
    <property type="entry name" value="ATPase_P-typ_TM_dom_sf"/>
</dbReference>
<comment type="catalytic activity">
    <reaction evidence="14 16">
        <text>ATP + H2O + H(+)(in) = ADP + phosphate + 2 H(+)(out)</text>
        <dbReference type="Rhea" id="RHEA:20852"/>
        <dbReference type="ChEBI" id="CHEBI:15377"/>
        <dbReference type="ChEBI" id="CHEBI:15378"/>
        <dbReference type="ChEBI" id="CHEBI:30616"/>
        <dbReference type="ChEBI" id="CHEBI:43474"/>
        <dbReference type="ChEBI" id="CHEBI:456216"/>
        <dbReference type="EC" id="7.1.2.1"/>
    </reaction>
</comment>
<comment type="similarity">
    <text evidence="3 16">Belongs to the cation transport ATPase (P-type) (TC 3.A.3) family. Type IIIA subfamily.</text>
</comment>
<dbReference type="PRINTS" id="PR00120">
    <property type="entry name" value="HATPASE"/>
</dbReference>
<keyword evidence="16" id="KW-0406">Ion transport</keyword>
<feature type="transmembrane region" description="Helical" evidence="16">
    <location>
        <begin position="695"/>
        <end position="714"/>
    </location>
</feature>
<evidence type="ECO:0000256" key="4">
    <source>
        <dbReference type="ARBA" id="ARBA00012476"/>
    </source>
</evidence>
<comment type="caution">
    <text evidence="18">The sequence shown here is derived from an EMBL/GenBank/DDBJ whole genome shotgun (WGS) entry which is preliminary data.</text>
</comment>
<feature type="transmembrane region" description="Helical" evidence="16">
    <location>
        <begin position="807"/>
        <end position="830"/>
    </location>
</feature>
<dbReference type="NCBIfam" id="TIGR01647">
    <property type="entry name" value="ATPase-IIIA_H"/>
    <property type="match status" value="1"/>
</dbReference>
<dbReference type="EC" id="7.1.2.1" evidence="4 16"/>
<keyword evidence="6 16" id="KW-0812">Transmembrane</keyword>
<dbReference type="OrthoDB" id="116380at2759"/>
<evidence type="ECO:0000256" key="15">
    <source>
        <dbReference type="ARBA" id="ARBA00071631"/>
    </source>
</evidence>
<dbReference type="SFLD" id="SFLDF00027">
    <property type="entry name" value="p-type_atpase"/>
    <property type="match status" value="1"/>
</dbReference>
<dbReference type="EMBL" id="BNJQ01000006">
    <property type="protein sequence ID" value="GHP03742.1"/>
    <property type="molecule type" value="Genomic_DNA"/>
</dbReference>
<evidence type="ECO:0000256" key="14">
    <source>
        <dbReference type="ARBA" id="ARBA00048122"/>
    </source>
</evidence>
<keyword evidence="12 16" id="KW-1133">Transmembrane helix</keyword>
<dbReference type="Gene3D" id="3.40.1110.10">
    <property type="entry name" value="Calcium-transporting ATPase, cytoplasmic domain N"/>
    <property type="match status" value="1"/>
</dbReference>
<sequence>MASPAAAGSGGLSAPLLLPVTDPDAFYGKGPDAVPKATLFDTSVETGLTTEEAERRIGLFGPNELVEKTVSPWVKLVKEFTGPMPIMIWLAILVEAIIKDVPDLLILLFLQLLNGFVGWYEDYKAGNAVAALKAALKPEAQVKRDGIFKTINASLLVPGDIITLSAGAAVPADCEILPGALIEVDQAALTGESLPVTMRAGDVAKMGSNVTRGEVEAMVCATGGETFFGKTAALIQSVDEMGHFQKIILRITFGLMGLSIVAVSITLGYLLLHGEDILEAIAFCVVLLIASIPIAMQVVCTTTMALGCRMLADEKAIVTRLTSIEQLAGMNMLCSDKTGTLTMNKMVLQDDLPTFSPGLTRNHVLQAAALAAKWKEPAKDALDTLTLNAIDLKPLDAFTQLDYMPFDPAIKRTCSTIRAPDGSVFKVTKGAPQIVLDLCKNKAEIEDAFNAKVVDLATRGIRALAVAKASKVGSEDASSTAGDTWEMMGILTFLDPPRPDTKSTIERAGHYGIEVKMITGDQQAIAIETCRVLGMGMNIVTPEDLPTGDQAIGSRVLGQDYGEIVESADGFAQVFPDHKFIIVEILRQKGWMCGMTGDGVNDAPALKRADIGVAVQGATDAACAAADIVLTAPGLSTIVTAILYSREIFQRMKNYVIYRIACTFQLLFFFFFAVTCMHPSLYWDGFDAKYFKMPVTALVIITILNDGCIISIAYDHVKASRKPEVWDLGQVFIVAIVAGSIALASSLILLDLGLDSHNPHGWFAKLGLEPLDYLQVQAMMYLKVSLSDFLTVFAARTHGPFFSRRPGLKLTIAAIVAMVTSTLLARYWPLPDMEGISWKLCALTWLYVIIWFIIQDVAKMIAYWCLFLTSTGFASQEREVADRKRQLQRSNRQSLTRESIRRGKKVGELVRPSTRMPSAPSDVAGAMTRIAELETVIADLKNSLRK</sequence>
<evidence type="ECO:0000313" key="19">
    <source>
        <dbReference type="Proteomes" id="UP000660262"/>
    </source>
</evidence>
<evidence type="ECO:0000256" key="1">
    <source>
        <dbReference type="ARBA" id="ARBA00003417"/>
    </source>
</evidence>
<dbReference type="InterPro" id="IPR001757">
    <property type="entry name" value="P_typ_ATPase"/>
</dbReference>
<dbReference type="Gene3D" id="3.40.50.1000">
    <property type="entry name" value="HAD superfamily/HAD-like"/>
    <property type="match status" value="1"/>
</dbReference>
<dbReference type="SFLD" id="SFLDS00003">
    <property type="entry name" value="Haloacid_Dehalogenase"/>
    <property type="match status" value="1"/>
</dbReference>
<feature type="transmembrane region" description="Helical" evidence="16">
    <location>
        <begin position="656"/>
        <end position="675"/>
    </location>
</feature>
<dbReference type="InterPro" id="IPR006534">
    <property type="entry name" value="P-type_ATPase_IIIA"/>
</dbReference>
<evidence type="ECO:0000256" key="5">
    <source>
        <dbReference type="ARBA" id="ARBA00022553"/>
    </source>
</evidence>
<dbReference type="FunFam" id="2.70.150.10:FF:000042">
    <property type="entry name" value="Plasma membrane ATPase"/>
    <property type="match status" value="1"/>
</dbReference>
<dbReference type="InterPro" id="IPR044492">
    <property type="entry name" value="P_typ_ATPase_HD_dom"/>
</dbReference>
<comment type="subcellular location">
    <subcellularLocation>
        <location evidence="16">Cell membrane</location>
        <topology evidence="16">Multi-pass membrane protein</topology>
    </subcellularLocation>
    <subcellularLocation>
        <location evidence="2">Membrane</location>
        <topology evidence="2">Multi-pass membrane protein</topology>
    </subcellularLocation>
</comment>